<evidence type="ECO:0000256" key="4">
    <source>
        <dbReference type="ARBA" id="ARBA00022692"/>
    </source>
</evidence>
<keyword evidence="3" id="KW-0813">Transport</keyword>
<proteinExistence type="inferred from homology"/>
<dbReference type="PANTHER" id="PTHR11616">
    <property type="entry name" value="SODIUM/CHLORIDE DEPENDENT TRANSPORTER"/>
    <property type="match status" value="1"/>
</dbReference>
<dbReference type="SUPFAM" id="SSF161070">
    <property type="entry name" value="SNF-like"/>
    <property type="match status" value="1"/>
</dbReference>
<keyword evidence="7 8" id="KW-0472">Membrane</keyword>
<evidence type="ECO:0000313" key="10">
    <source>
        <dbReference type="RefSeq" id="XP_022236362.1"/>
    </source>
</evidence>
<dbReference type="Proteomes" id="UP000694941">
    <property type="component" value="Unplaced"/>
</dbReference>
<dbReference type="RefSeq" id="XP_022236362.1">
    <property type="nucleotide sequence ID" value="XM_022380654.1"/>
</dbReference>
<dbReference type="Pfam" id="PF00209">
    <property type="entry name" value="SNF"/>
    <property type="match status" value="1"/>
</dbReference>
<evidence type="ECO:0000256" key="7">
    <source>
        <dbReference type="ARBA" id="ARBA00023136"/>
    </source>
</evidence>
<dbReference type="PROSITE" id="PS50267">
    <property type="entry name" value="NA_NEUROTRAN_SYMP_3"/>
    <property type="match status" value="1"/>
</dbReference>
<sequence>MFNFRDSLILCIINPATSIFSGAVIFSVLGHMAHVKEVEVADVVKSGPGLAFLVYPEAVLQLPLAPLWSIMFFIMLLVLGIDSQFCTVEALITGIVDEWASVLRPRRKLFTICVIIFLFLMGLPMVTEVSHYHLQLSIHPTYVHIRTHLYHTFIAYISHTHTHILIDL</sequence>
<feature type="transmembrane region" description="Helical" evidence="8">
    <location>
        <begin position="7"/>
        <end position="29"/>
    </location>
</feature>
<evidence type="ECO:0000256" key="8">
    <source>
        <dbReference type="SAM" id="Phobius"/>
    </source>
</evidence>
<name>A0ABM1RYA7_LIMPO</name>
<evidence type="ECO:0000256" key="3">
    <source>
        <dbReference type="ARBA" id="ARBA00022448"/>
    </source>
</evidence>
<keyword evidence="5" id="KW-0769">Symport</keyword>
<organism evidence="9 10">
    <name type="scientific">Limulus polyphemus</name>
    <name type="common">Atlantic horseshoe crab</name>
    <dbReference type="NCBI Taxonomy" id="6850"/>
    <lineage>
        <taxon>Eukaryota</taxon>
        <taxon>Metazoa</taxon>
        <taxon>Ecdysozoa</taxon>
        <taxon>Arthropoda</taxon>
        <taxon>Chelicerata</taxon>
        <taxon>Merostomata</taxon>
        <taxon>Xiphosura</taxon>
        <taxon>Limulidae</taxon>
        <taxon>Limulus</taxon>
    </lineage>
</organism>
<comment type="subcellular location">
    <subcellularLocation>
        <location evidence="1">Membrane</location>
        <topology evidence="1">Multi-pass membrane protein</topology>
    </subcellularLocation>
</comment>
<dbReference type="PRINTS" id="PR00176">
    <property type="entry name" value="NANEUSMPORT"/>
</dbReference>
<dbReference type="PANTHER" id="PTHR11616:SF309">
    <property type="entry name" value="TRANSPORTER"/>
    <property type="match status" value="1"/>
</dbReference>
<keyword evidence="9" id="KW-1185">Reference proteome</keyword>
<keyword evidence="6 8" id="KW-1133">Transmembrane helix</keyword>
<evidence type="ECO:0000256" key="6">
    <source>
        <dbReference type="ARBA" id="ARBA00022989"/>
    </source>
</evidence>
<evidence type="ECO:0000313" key="9">
    <source>
        <dbReference type="Proteomes" id="UP000694941"/>
    </source>
</evidence>
<evidence type="ECO:0000256" key="5">
    <source>
        <dbReference type="ARBA" id="ARBA00022847"/>
    </source>
</evidence>
<gene>
    <name evidence="10" type="primary">LOC111083916</name>
</gene>
<feature type="transmembrane region" description="Helical" evidence="8">
    <location>
        <begin position="109"/>
        <end position="127"/>
    </location>
</feature>
<dbReference type="InterPro" id="IPR037272">
    <property type="entry name" value="SNS_sf"/>
</dbReference>
<dbReference type="InterPro" id="IPR000175">
    <property type="entry name" value="Na/ntran_symport"/>
</dbReference>
<keyword evidence="4 8" id="KW-0812">Transmembrane</keyword>
<feature type="transmembrane region" description="Helical" evidence="8">
    <location>
        <begin position="58"/>
        <end position="79"/>
    </location>
</feature>
<comment type="similarity">
    <text evidence="2">Belongs to the sodium:neurotransmitter symporter (SNF) (TC 2.A.22) family.</text>
</comment>
<reference evidence="10" key="1">
    <citation type="submission" date="2025-08" db="UniProtKB">
        <authorList>
            <consortium name="RefSeq"/>
        </authorList>
    </citation>
    <scope>IDENTIFICATION</scope>
    <source>
        <tissue evidence="10">Muscle</tissue>
    </source>
</reference>
<accession>A0ABM1RYA7</accession>
<evidence type="ECO:0000256" key="2">
    <source>
        <dbReference type="ARBA" id="ARBA00006459"/>
    </source>
</evidence>
<evidence type="ECO:0000256" key="1">
    <source>
        <dbReference type="ARBA" id="ARBA00004141"/>
    </source>
</evidence>
<dbReference type="GeneID" id="111083916"/>
<protein>
    <submittedName>
        <fullName evidence="10">Sodium- and chloride-dependent GABA transporter 1-like</fullName>
    </submittedName>
</protein>